<name>A0A381N4Y2_9ZZZZ</name>
<feature type="transmembrane region" description="Helical" evidence="1">
    <location>
        <begin position="202"/>
        <end position="219"/>
    </location>
</feature>
<reference evidence="2" key="1">
    <citation type="submission" date="2018-05" db="EMBL/GenBank/DDBJ databases">
        <authorList>
            <person name="Lanie J.A."/>
            <person name="Ng W.-L."/>
            <person name="Kazmierczak K.M."/>
            <person name="Andrzejewski T.M."/>
            <person name="Davidsen T.M."/>
            <person name="Wayne K.J."/>
            <person name="Tettelin H."/>
            <person name="Glass J.I."/>
            <person name="Rusch D."/>
            <person name="Podicherti R."/>
            <person name="Tsui H.-C.T."/>
            <person name="Winkler M.E."/>
        </authorList>
    </citation>
    <scope>NUCLEOTIDE SEQUENCE</scope>
</reference>
<keyword evidence="1" id="KW-1133">Transmembrane helix</keyword>
<proteinExistence type="predicted"/>
<feature type="non-terminal residue" evidence="2">
    <location>
        <position position="1"/>
    </location>
</feature>
<protein>
    <recommendedName>
        <fullName evidence="3">Metal transporter</fullName>
    </recommendedName>
</protein>
<keyword evidence="1" id="KW-0812">Transmembrane</keyword>
<accession>A0A381N4Y2</accession>
<evidence type="ECO:0000313" key="2">
    <source>
        <dbReference type="EMBL" id="SUZ49499.1"/>
    </source>
</evidence>
<evidence type="ECO:0000256" key="1">
    <source>
        <dbReference type="SAM" id="Phobius"/>
    </source>
</evidence>
<feature type="transmembrane region" description="Helical" evidence="1">
    <location>
        <begin position="329"/>
        <end position="353"/>
    </location>
</feature>
<keyword evidence="1" id="KW-0472">Membrane</keyword>
<feature type="transmembrane region" description="Helical" evidence="1">
    <location>
        <begin position="296"/>
        <end position="317"/>
    </location>
</feature>
<feature type="transmembrane region" description="Helical" evidence="1">
    <location>
        <begin position="268"/>
        <end position="290"/>
    </location>
</feature>
<feature type="transmembrane region" description="Helical" evidence="1">
    <location>
        <begin position="131"/>
        <end position="149"/>
    </location>
</feature>
<feature type="transmembrane region" description="Helical" evidence="1">
    <location>
        <begin position="99"/>
        <end position="124"/>
    </location>
</feature>
<dbReference type="EMBL" id="UINC01000120">
    <property type="protein sequence ID" value="SUZ49499.1"/>
    <property type="molecule type" value="Genomic_DNA"/>
</dbReference>
<feature type="transmembrane region" description="Helical" evidence="1">
    <location>
        <begin position="169"/>
        <end position="190"/>
    </location>
</feature>
<sequence>VEELTFNAVRLQPGVINVTVLNDGPDQVSIAQVQIDDAFWAFESDRGTVLKHLDRTTLTIPYPWVSGDTHVVRVVTSNGVTFDYEIAVAVETPMPEWRFFAAFTIIGIYVGVIPVMLGLLWFPLVSRLGKTGLAFLLSLTIGLLLFLLVDTGREGFEIAVVMPESYHGVALLFFSAATAYLGLEALRSWLSTRKSRANPGIVSGRWVIALLVAIGIGLHNFGEGLAIGAAFAQGAAGLGTLLIVGFTLHNTTEGLAIVAPLANERTRIVDLLKLGLIGGIPTILGTWLGGFVYSPVWSVLFLGLGVGAIAQVVVQITRQMTTDAPAAQFLAKAPVLGGLCAGFVIMYVTGMLVG</sequence>
<dbReference type="AlphaFoldDB" id="A0A381N4Y2"/>
<feature type="transmembrane region" description="Helical" evidence="1">
    <location>
        <begin position="225"/>
        <end position="248"/>
    </location>
</feature>
<evidence type="ECO:0008006" key="3">
    <source>
        <dbReference type="Google" id="ProtNLM"/>
    </source>
</evidence>
<gene>
    <name evidence="2" type="ORF">METZ01_LOCUS2353</name>
</gene>
<organism evidence="2">
    <name type="scientific">marine metagenome</name>
    <dbReference type="NCBI Taxonomy" id="408172"/>
    <lineage>
        <taxon>unclassified sequences</taxon>
        <taxon>metagenomes</taxon>
        <taxon>ecological metagenomes</taxon>
    </lineage>
</organism>